<gene>
    <name evidence="3" type="ORF">GCM10009844_42740</name>
</gene>
<comment type="caution">
    <text evidence="3">The sequence shown here is derived from an EMBL/GenBank/DDBJ whole genome shotgun (WGS) entry which is preliminary data.</text>
</comment>
<dbReference type="EMBL" id="BAAAQR010000017">
    <property type="protein sequence ID" value="GAA2155528.1"/>
    <property type="molecule type" value="Genomic_DNA"/>
</dbReference>
<proteinExistence type="predicted"/>
<keyword evidence="2" id="KW-0812">Transmembrane</keyword>
<organism evidence="3 4">
    <name type="scientific">Nocardioides koreensis</name>
    <dbReference type="NCBI Taxonomy" id="433651"/>
    <lineage>
        <taxon>Bacteria</taxon>
        <taxon>Bacillati</taxon>
        <taxon>Actinomycetota</taxon>
        <taxon>Actinomycetes</taxon>
        <taxon>Propionibacteriales</taxon>
        <taxon>Nocardioidaceae</taxon>
        <taxon>Nocardioides</taxon>
    </lineage>
</organism>
<protein>
    <submittedName>
        <fullName evidence="3">Uncharacterized protein</fullName>
    </submittedName>
</protein>
<evidence type="ECO:0000313" key="4">
    <source>
        <dbReference type="Proteomes" id="UP001501771"/>
    </source>
</evidence>
<reference evidence="4" key="1">
    <citation type="journal article" date="2019" name="Int. J. Syst. Evol. Microbiol.">
        <title>The Global Catalogue of Microorganisms (GCM) 10K type strain sequencing project: providing services to taxonomists for standard genome sequencing and annotation.</title>
        <authorList>
            <consortium name="The Broad Institute Genomics Platform"/>
            <consortium name="The Broad Institute Genome Sequencing Center for Infectious Disease"/>
            <person name="Wu L."/>
            <person name="Ma J."/>
        </authorList>
    </citation>
    <scope>NUCLEOTIDE SEQUENCE [LARGE SCALE GENOMIC DNA]</scope>
    <source>
        <strain evidence="4">JCM 16022</strain>
    </source>
</reference>
<evidence type="ECO:0000313" key="3">
    <source>
        <dbReference type="EMBL" id="GAA2155528.1"/>
    </source>
</evidence>
<dbReference type="Proteomes" id="UP001501771">
    <property type="component" value="Unassembled WGS sequence"/>
</dbReference>
<feature type="compositionally biased region" description="Low complexity" evidence="1">
    <location>
        <begin position="106"/>
        <end position="115"/>
    </location>
</feature>
<keyword evidence="4" id="KW-1185">Reference proteome</keyword>
<keyword evidence="2" id="KW-0472">Membrane</keyword>
<name>A0ABP5M2E0_9ACTN</name>
<feature type="transmembrane region" description="Helical" evidence="2">
    <location>
        <begin position="33"/>
        <end position="49"/>
    </location>
</feature>
<feature type="transmembrane region" description="Helical" evidence="2">
    <location>
        <begin position="86"/>
        <end position="104"/>
    </location>
</feature>
<feature type="transmembrane region" description="Helical" evidence="2">
    <location>
        <begin position="56"/>
        <end position="74"/>
    </location>
</feature>
<dbReference type="RefSeq" id="WP_344157512.1">
    <property type="nucleotide sequence ID" value="NZ_BAAAQR010000017.1"/>
</dbReference>
<accession>A0ABP5M2E0</accession>
<feature type="region of interest" description="Disordered" evidence="1">
    <location>
        <begin position="106"/>
        <end position="131"/>
    </location>
</feature>
<sequence>MHTLARAAAAAGLLVVGAGTALASVAVHQISWGLPLAAAATLVTLVALPPGWWSRLPFALAWAGFVGLVVGPRVDGGYAISSDARGYALVGLALLVLVVGIATLPRPSRRTTPAPAREPRTAPPASLDSAP</sequence>
<evidence type="ECO:0000256" key="1">
    <source>
        <dbReference type="SAM" id="MobiDB-lite"/>
    </source>
</evidence>
<evidence type="ECO:0000256" key="2">
    <source>
        <dbReference type="SAM" id="Phobius"/>
    </source>
</evidence>
<keyword evidence="2" id="KW-1133">Transmembrane helix</keyword>